<dbReference type="GO" id="GO:0006508">
    <property type="term" value="P:proteolysis"/>
    <property type="evidence" value="ECO:0007669"/>
    <property type="project" value="InterPro"/>
</dbReference>
<dbReference type="Pfam" id="PF03577">
    <property type="entry name" value="Peptidase_C69"/>
    <property type="match status" value="1"/>
</dbReference>
<feature type="non-terminal residue" evidence="1">
    <location>
        <position position="320"/>
    </location>
</feature>
<proteinExistence type="predicted"/>
<name>A0A0F8YZT2_9ZZZZ</name>
<evidence type="ECO:0000313" key="1">
    <source>
        <dbReference type="EMBL" id="KKK79350.1"/>
    </source>
</evidence>
<dbReference type="AlphaFoldDB" id="A0A0F8YZT2"/>
<dbReference type="GO" id="GO:0016805">
    <property type="term" value="F:dipeptidase activity"/>
    <property type="evidence" value="ECO:0007669"/>
    <property type="project" value="InterPro"/>
</dbReference>
<dbReference type="InterPro" id="IPR005322">
    <property type="entry name" value="Peptidase_C69"/>
</dbReference>
<comment type="caution">
    <text evidence="1">The sequence shown here is derived from an EMBL/GenBank/DDBJ whole genome shotgun (WGS) entry which is preliminary data.</text>
</comment>
<accession>A0A0F8YZT2</accession>
<gene>
    <name evidence="1" type="ORF">LCGC14_2834390</name>
</gene>
<dbReference type="PANTHER" id="PTHR12994:SF17">
    <property type="entry name" value="LD30995P"/>
    <property type="match status" value="1"/>
</dbReference>
<protein>
    <recommendedName>
        <fullName evidence="2">Dipeptidase</fullName>
    </recommendedName>
</protein>
<reference evidence="1" key="1">
    <citation type="journal article" date="2015" name="Nature">
        <title>Complex archaea that bridge the gap between prokaryotes and eukaryotes.</title>
        <authorList>
            <person name="Spang A."/>
            <person name="Saw J.H."/>
            <person name="Jorgensen S.L."/>
            <person name="Zaremba-Niedzwiedzka K."/>
            <person name="Martijn J."/>
            <person name="Lind A.E."/>
            <person name="van Eijk R."/>
            <person name="Schleper C."/>
            <person name="Guy L."/>
            <person name="Ettema T.J."/>
        </authorList>
    </citation>
    <scope>NUCLEOTIDE SEQUENCE</scope>
</reference>
<organism evidence="1">
    <name type="scientific">marine sediment metagenome</name>
    <dbReference type="NCBI Taxonomy" id="412755"/>
    <lineage>
        <taxon>unclassified sequences</taxon>
        <taxon>metagenomes</taxon>
        <taxon>ecological metagenomes</taxon>
    </lineage>
</organism>
<dbReference type="EMBL" id="LAZR01054069">
    <property type="protein sequence ID" value="KKK79350.1"/>
    <property type="molecule type" value="Genomic_DNA"/>
</dbReference>
<dbReference type="GO" id="GO:0070004">
    <property type="term" value="F:cysteine-type exopeptidase activity"/>
    <property type="evidence" value="ECO:0007669"/>
    <property type="project" value="InterPro"/>
</dbReference>
<dbReference type="Gene3D" id="3.60.60.10">
    <property type="entry name" value="Penicillin V Acylase, Chain A"/>
    <property type="match status" value="1"/>
</dbReference>
<dbReference type="PANTHER" id="PTHR12994">
    <property type="entry name" value="SECERNIN"/>
    <property type="match status" value="1"/>
</dbReference>
<evidence type="ECO:0008006" key="2">
    <source>
        <dbReference type="Google" id="ProtNLM"/>
    </source>
</evidence>
<sequence length="320" mass="34969">MALFVLALLLSLDAGSHACDTWVAIRDQTTCGRTILGKNSDRPQFDCQPLVFHPRQRWPEGAEIDLARVSIPQTTESYATLGSSPYWSWGYEEGINEHGVAIGNEAIWTKVLVDELASHKSGKGPKLGPTGMDLVRLGLERGKTARESFRAIAAVVQMHGQFGSASPTRGVSGAYHNSFIIADRKEAYILETAGTHWVAKRIEKGATSISNGVSLGTDFNLASAGVVRHAVVRGWWPAEKTEEFHFQHAYMSGVKPDSPVAISVHGRAACSRRLLAEKAGRIDVRWMMHIARSPRIDLNITASGSVAVLPNTDDQIPVYW</sequence>